<dbReference type="AlphaFoldDB" id="A0A1U7PWD8"/>
<evidence type="ECO:0000259" key="2">
    <source>
        <dbReference type="Pfam" id="PF03703"/>
    </source>
</evidence>
<name>A0A1U7PWD8_9FLAO</name>
<sequence length="141" mass="15924">MVGVQPKYSAKIHWISFILPYIFMCIGSIGFLAVLIPIDAIRVLSIGLIILFFKGLINLLKYKAIKIDLSENYLSLTTGLFSKTISDISLNKMEAFQLHQSYLGKHLNFGTLTVTTGEITHSYRIADPLSLREKLLNNIKY</sequence>
<dbReference type="EMBL" id="FTPU01000013">
    <property type="protein sequence ID" value="SIT96814.1"/>
    <property type="molecule type" value="Genomic_DNA"/>
</dbReference>
<evidence type="ECO:0000256" key="1">
    <source>
        <dbReference type="SAM" id="Phobius"/>
    </source>
</evidence>
<feature type="domain" description="YdbS-like PH" evidence="2">
    <location>
        <begin position="62"/>
        <end position="119"/>
    </location>
</feature>
<proteinExistence type="predicted"/>
<accession>A0A1U7PWD8</accession>
<dbReference type="Pfam" id="PF03703">
    <property type="entry name" value="bPH_2"/>
    <property type="match status" value="1"/>
</dbReference>
<evidence type="ECO:0000313" key="3">
    <source>
        <dbReference type="EMBL" id="SIT96814.1"/>
    </source>
</evidence>
<dbReference type="InterPro" id="IPR005182">
    <property type="entry name" value="YdbS-like_PH"/>
</dbReference>
<keyword evidence="1" id="KW-0472">Membrane</keyword>
<feature type="transmembrane region" description="Helical" evidence="1">
    <location>
        <begin position="40"/>
        <end position="60"/>
    </location>
</feature>
<keyword evidence="4" id="KW-1185">Reference proteome</keyword>
<dbReference type="STRING" id="1121284.SAMN05660493_01509"/>
<dbReference type="Proteomes" id="UP000187261">
    <property type="component" value="Unassembled WGS sequence"/>
</dbReference>
<keyword evidence="1" id="KW-1133">Transmembrane helix</keyword>
<protein>
    <submittedName>
        <fullName evidence="3">PH domain-containing protein</fullName>
    </submittedName>
</protein>
<keyword evidence="1" id="KW-0812">Transmembrane</keyword>
<organism evidence="3 4">
    <name type="scientific">Epilithonimonas bovis DSM 19482</name>
    <dbReference type="NCBI Taxonomy" id="1121284"/>
    <lineage>
        <taxon>Bacteria</taxon>
        <taxon>Pseudomonadati</taxon>
        <taxon>Bacteroidota</taxon>
        <taxon>Flavobacteriia</taxon>
        <taxon>Flavobacteriales</taxon>
        <taxon>Weeksellaceae</taxon>
        <taxon>Chryseobacterium group</taxon>
        <taxon>Epilithonimonas</taxon>
    </lineage>
</organism>
<evidence type="ECO:0000313" key="4">
    <source>
        <dbReference type="Proteomes" id="UP000187261"/>
    </source>
</evidence>
<reference evidence="4" key="1">
    <citation type="submission" date="2016-10" db="EMBL/GenBank/DDBJ databases">
        <authorList>
            <person name="Varghese N."/>
            <person name="Submissions S."/>
        </authorList>
    </citation>
    <scope>NUCLEOTIDE SEQUENCE [LARGE SCALE GENOMIC DNA]</scope>
    <source>
        <strain evidence="4">DSM 19482</strain>
    </source>
</reference>
<gene>
    <name evidence="3" type="ORF">SAMN05660493_01509</name>
</gene>
<feature type="transmembrane region" description="Helical" evidence="1">
    <location>
        <begin position="12"/>
        <end position="34"/>
    </location>
</feature>